<feature type="transmembrane region" description="Helical" evidence="1">
    <location>
        <begin position="101"/>
        <end position="119"/>
    </location>
</feature>
<dbReference type="InterPro" id="IPR012373">
    <property type="entry name" value="Ferrdict_sens_TM"/>
</dbReference>
<organism evidence="2 3">
    <name type="scientific">Gimesia aquarii</name>
    <dbReference type="NCBI Taxonomy" id="2527964"/>
    <lineage>
        <taxon>Bacteria</taxon>
        <taxon>Pseudomonadati</taxon>
        <taxon>Planctomycetota</taxon>
        <taxon>Planctomycetia</taxon>
        <taxon>Planctomycetales</taxon>
        <taxon>Planctomycetaceae</taxon>
        <taxon>Gimesia</taxon>
    </lineage>
</organism>
<dbReference type="PANTHER" id="PTHR30273">
    <property type="entry name" value="PERIPLASMIC SIGNAL SENSOR AND SIGMA FACTOR ACTIVATOR FECR-RELATED"/>
    <property type="match status" value="1"/>
</dbReference>
<dbReference type="KEGG" id="gaw:V144x_55780"/>
<evidence type="ECO:0000256" key="1">
    <source>
        <dbReference type="SAM" id="Phobius"/>
    </source>
</evidence>
<name>A0A517W485_9PLAN</name>
<dbReference type="GO" id="GO:0016989">
    <property type="term" value="F:sigma factor antagonist activity"/>
    <property type="evidence" value="ECO:0007669"/>
    <property type="project" value="TreeGrafter"/>
</dbReference>
<keyword evidence="1" id="KW-1133">Transmembrane helix</keyword>
<dbReference type="Proteomes" id="UP000318704">
    <property type="component" value="Chromosome"/>
</dbReference>
<evidence type="ECO:0000313" key="3">
    <source>
        <dbReference type="Proteomes" id="UP000318704"/>
    </source>
</evidence>
<gene>
    <name evidence="2" type="ORF">V144x_55780</name>
</gene>
<proteinExistence type="predicted"/>
<evidence type="ECO:0000313" key="2">
    <source>
        <dbReference type="EMBL" id="QDU00065.1"/>
    </source>
</evidence>
<dbReference type="RefSeq" id="WP_144990109.1">
    <property type="nucleotide sequence ID" value="NZ_CP037920.1"/>
</dbReference>
<dbReference type="AlphaFoldDB" id="A0A517W485"/>
<protein>
    <submittedName>
        <fullName evidence="2">FecR protein</fullName>
    </submittedName>
</protein>
<reference evidence="2 3" key="1">
    <citation type="submission" date="2019-03" db="EMBL/GenBank/DDBJ databases">
        <title>Deep-cultivation of Planctomycetes and their phenomic and genomic characterization uncovers novel biology.</title>
        <authorList>
            <person name="Wiegand S."/>
            <person name="Jogler M."/>
            <person name="Boedeker C."/>
            <person name="Pinto D."/>
            <person name="Vollmers J."/>
            <person name="Rivas-Marin E."/>
            <person name="Kohn T."/>
            <person name="Peeters S.H."/>
            <person name="Heuer A."/>
            <person name="Rast P."/>
            <person name="Oberbeckmann S."/>
            <person name="Bunk B."/>
            <person name="Jeske O."/>
            <person name="Meyerdierks A."/>
            <person name="Storesund J.E."/>
            <person name="Kallscheuer N."/>
            <person name="Luecker S."/>
            <person name="Lage O.M."/>
            <person name="Pohl T."/>
            <person name="Merkel B.J."/>
            <person name="Hornburger P."/>
            <person name="Mueller R.-W."/>
            <person name="Bruemmer F."/>
            <person name="Labrenz M."/>
            <person name="Spormann A.M."/>
            <person name="Op den Camp H."/>
            <person name="Overmann J."/>
            <person name="Amann R."/>
            <person name="Jetten M.S.M."/>
            <person name="Mascher T."/>
            <person name="Medema M.H."/>
            <person name="Devos D.P."/>
            <person name="Kaster A.-K."/>
            <person name="Ovreas L."/>
            <person name="Rohde M."/>
            <person name="Galperin M.Y."/>
            <person name="Jogler C."/>
        </authorList>
    </citation>
    <scope>NUCLEOTIDE SEQUENCE [LARGE SCALE GENOMIC DNA]</scope>
    <source>
        <strain evidence="2 3">V144</strain>
    </source>
</reference>
<dbReference type="PANTHER" id="PTHR30273:SF2">
    <property type="entry name" value="PROTEIN FECR"/>
    <property type="match status" value="1"/>
</dbReference>
<accession>A0A517W485</accession>
<sequence>MNINSHDHEEQKDPQQIISAFLDGLLTEEENQSFLASLESDEAIRNLFLEMMNTDSLLQWEQGQTEPLPDLIHASSEINAVTTNIDPGVVSARKQLAMMRYALGATIAICVCLVGLLIMESHPTPAVAQFDSSDGVPAAMIIEEHDAVWEQTEWTQDVSKPLVPGWLKLKSGRALIDFLGGTTIALQGPAELGLNANNRAYLKSGRLAVVGTSRTHEFTLTTENLTILSQSANFGLIVNPEKQAELHVFEGSVTVSQSQSQPDEQPTQNQVSVPVDSIKVEAGQSIVFDQSGQEVTRQLADRSAFPTRSQFSVADPPGDIPAINFSEHQIKPYSFQDGQYELPTDYQLIEQGKGLRLWGNAWKTIEINREITPDTVIEFDFRCAHEGQIHGFGFDSDNEYDAQTNYVFQIYGYEARPGIGQQFNTYTGTDWKRFRIRVGRYHVGKQRYLYFLADEDVIARAESQFRNVRIYEAPTNQ</sequence>
<keyword evidence="1" id="KW-0472">Membrane</keyword>
<keyword evidence="1" id="KW-0812">Transmembrane</keyword>
<dbReference type="EMBL" id="CP037920">
    <property type="protein sequence ID" value="QDU00065.1"/>
    <property type="molecule type" value="Genomic_DNA"/>
</dbReference>